<gene>
    <name evidence="1" type="ORF">ACFPZJ_38805</name>
</gene>
<dbReference type="EMBL" id="JBHSNY010000025">
    <property type="protein sequence ID" value="MFC5639566.1"/>
    <property type="molecule type" value="Genomic_DNA"/>
</dbReference>
<organism evidence="1 2">
    <name type="scientific">Streptomyces bullii</name>
    <dbReference type="NCBI Taxonomy" id="349910"/>
    <lineage>
        <taxon>Bacteria</taxon>
        <taxon>Bacillati</taxon>
        <taxon>Actinomycetota</taxon>
        <taxon>Actinomycetes</taxon>
        <taxon>Kitasatosporales</taxon>
        <taxon>Streptomycetaceae</taxon>
        <taxon>Streptomyces</taxon>
    </lineage>
</organism>
<proteinExistence type="predicted"/>
<evidence type="ECO:0000313" key="2">
    <source>
        <dbReference type="Proteomes" id="UP001596154"/>
    </source>
</evidence>
<dbReference type="RefSeq" id="WP_381031667.1">
    <property type="nucleotide sequence ID" value="NZ_JBHSNY010000025.1"/>
</dbReference>
<dbReference type="InterPro" id="IPR045775">
    <property type="entry name" value="DUF6207"/>
</dbReference>
<dbReference type="Proteomes" id="UP001596154">
    <property type="component" value="Unassembled WGS sequence"/>
</dbReference>
<dbReference type="Pfam" id="PF19711">
    <property type="entry name" value="DUF6207"/>
    <property type="match status" value="1"/>
</dbReference>
<keyword evidence="2" id="KW-1185">Reference proteome</keyword>
<evidence type="ECO:0000313" key="1">
    <source>
        <dbReference type="EMBL" id="MFC5639566.1"/>
    </source>
</evidence>
<protein>
    <submittedName>
        <fullName evidence="1">DUF6207 family protein</fullName>
    </submittedName>
</protein>
<sequence length="101" mass="10848">MQRIDEQHMAQPSLVILDITAADEATALAAMTELDRLWATSGIGPVRRVPGELGVKARLYAHVRRCPTAPPGGDDPGPYAALLGAYWLEQGPDAPDIHHQA</sequence>
<reference evidence="2" key="1">
    <citation type="journal article" date="2019" name="Int. J. Syst. Evol. Microbiol.">
        <title>The Global Catalogue of Microorganisms (GCM) 10K type strain sequencing project: providing services to taxonomists for standard genome sequencing and annotation.</title>
        <authorList>
            <consortium name="The Broad Institute Genomics Platform"/>
            <consortium name="The Broad Institute Genome Sequencing Center for Infectious Disease"/>
            <person name="Wu L."/>
            <person name="Ma J."/>
        </authorList>
    </citation>
    <scope>NUCLEOTIDE SEQUENCE [LARGE SCALE GENOMIC DNA]</scope>
    <source>
        <strain evidence="2">CGMCC 4.7248</strain>
    </source>
</reference>
<name>A0ABW0V4U3_9ACTN</name>
<comment type="caution">
    <text evidence="1">The sequence shown here is derived from an EMBL/GenBank/DDBJ whole genome shotgun (WGS) entry which is preliminary data.</text>
</comment>
<accession>A0ABW0V4U3</accession>